<organism evidence="20">
    <name type="scientific">Pteropus vampyrus</name>
    <name type="common">Large flying fox</name>
    <dbReference type="NCBI Taxonomy" id="132908"/>
    <lineage>
        <taxon>Eukaryota</taxon>
        <taxon>Metazoa</taxon>
        <taxon>Chordata</taxon>
        <taxon>Craniata</taxon>
        <taxon>Vertebrata</taxon>
        <taxon>Euteleostomi</taxon>
        <taxon>Mammalia</taxon>
        <taxon>Eutheria</taxon>
        <taxon>Laurasiatheria</taxon>
        <taxon>Chiroptera</taxon>
        <taxon>Yinpterochiroptera</taxon>
        <taxon>Pteropodoidea</taxon>
        <taxon>Pteropodidae</taxon>
        <taxon>Pteropodinae</taxon>
        <taxon>Pteropus</taxon>
    </lineage>
</organism>
<evidence type="ECO:0000256" key="15">
    <source>
        <dbReference type="ARBA" id="ARBA00023242"/>
    </source>
</evidence>
<dbReference type="AlphaFoldDB" id="A0A2R2X2H0"/>
<dbReference type="GO" id="GO:0008270">
    <property type="term" value="F:zinc ion binding"/>
    <property type="evidence" value="ECO:0007669"/>
    <property type="project" value="InterPro"/>
</dbReference>
<keyword evidence="15" id="KW-0539">Nucleus</keyword>
<dbReference type="GO" id="GO:0045869">
    <property type="term" value="P:negative regulation of single stranded viral RNA replication via double stranded DNA intermediate"/>
    <property type="evidence" value="ECO:0007669"/>
    <property type="project" value="TreeGrafter"/>
</dbReference>
<comment type="similarity">
    <text evidence="4">Belongs to the cytidine and deoxycytidylate deaminase family.</text>
</comment>
<keyword evidence="12" id="KW-0862">Zinc</keyword>
<keyword evidence="20" id="KW-0449">Lipoprotein</keyword>
<evidence type="ECO:0000259" key="19">
    <source>
        <dbReference type="PROSITE" id="PS51747"/>
    </source>
</evidence>
<comment type="catalytic activity">
    <reaction evidence="18">
        <text>a 2'-deoxycytidine in single-stranded DNA + H2O + H(+) = a 2'-deoxyuridine in single-stranded DNA + NH4(+)</text>
        <dbReference type="Rhea" id="RHEA:50948"/>
        <dbReference type="Rhea" id="RHEA-COMP:12846"/>
        <dbReference type="Rhea" id="RHEA-COMP:12847"/>
        <dbReference type="ChEBI" id="CHEBI:15377"/>
        <dbReference type="ChEBI" id="CHEBI:15378"/>
        <dbReference type="ChEBI" id="CHEBI:28938"/>
        <dbReference type="ChEBI" id="CHEBI:85452"/>
        <dbReference type="ChEBI" id="CHEBI:133902"/>
        <dbReference type="EC" id="3.5.4.38"/>
    </reaction>
</comment>
<gene>
    <name evidence="20" type="primary">APOBEC3Z1d</name>
</gene>
<evidence type="ECO:0000256" key="7">
    <source>
        <dbReference type="ARBA" id="ARBA00022553"/>
    </source>
</evidence>
<dbReference type="GO" id="GO:0045087">
    <property type="term" value="P:innate immune response"/>
    <property type="evidence" value="ECO:0007669"/>
    <property type="project" value="UniProtKB-KW"/>
</dbReference>
<keyword evidence="14" id="KW-0051">Antiviral defense</keyword>
<evidence type="ECO:0000256" key="4">
    <source>
        <dbReference type="ARBA" id="ARBA00006576"/>
    </source>
</evidence>
<evidence type="ECO:0000256" key="11">
    <source>
        <dbReference type="ARBA" id="ARBA00022801"/>
    </source>
</evidence>
<dbReference type="Pfam" id="PF18772">
    <property type="entry name" value="APOBEC2"/>
    <property type="match status" value="1"/>
</dbReference>
<evidence type="ECO:0000256" key="12">
    <source>
        <dbReference type="ARBA" id="ARBA00022833"/>
    </source>
</evidence>
<comment type="subcellular location">
    <subcellularLocation>
        <location evidence="3">Cytoplasm</location>
        <location evidence="3">P-body</location>
    </subcellularLocation>
    <subcellularLocation>
        <location evidence="2">Nucleus</location>
    </subcellularLocation>
</comment>
<dbReference type="GO" id="GO:0000932">
    <property type="term" value="C:P-body"/>
    <property type="evidence" value="ECO:0007669"/>
    <property type="project" value="UniProtKB-SubCell"/>
</dbReference>
<protein>
    <recommendedName>
        <fullName evidence="5">DNA dC-&gt;dU-editing enzyme APOBEC-3G</fullName>
        <ecNumber evidence="16">3.5.4.38</ecNumber>
    </recommendedName>
    <alternativeName>
        <fullName evidence="17">Deoxycytidine deaminase</fullName>
    </alternativeName>
</protein>
<evidence type="ECO:0000256" key="16">
    <source>
        <dbReference type="ARBA" id="ARBA00029489"/>
    </source>
</evidence>
<dbReference type="GO" id="GO:0004126">
    <property type="term" value="F:cytidine deaminase activity"/>
    <property type="evidence" value="ECO:0007669"/>
    <property type="project" value="TreeGrafter"/>
</dbReference>
<sequence>MEAGPAPEARPLMDEQTFLDNFSHLNCPRKTYLCYEVELLVGENSIPLDEYKDFLHNESSYRRWERRHAELIFLDRMASWNLDTELRYRVTCFISWSPCPECADELVKFLTKNRHVNLRIFAARIYERFPGYEEGLRALNAAGASVAMMTFQEFQYCWNNFVDHQQDEDESFSPWDNLVVRSEELSQRLVGILQNQED</sequence>
<dbReference type="Gene3D" id="3.40.140.10">
    <property type="entry name" value="Cytidine Deaminase, domain 2"/>
    <property type="match status" value="1"/>
</dbReference>
<evidence type="ECO:0000256" key="3">
    <source>
        <dbReference type="ARBA" id="ARBA00004201"/>
    </source>
</evidence>
<evidence type="ECO:0000256" key="18">
    <source>
        <dbReference type="ARBA" id="ARBA00049114"/>
    </source>
</evidence>
<dbReference type="GO" id="GO:0016554">
    <property type="term" value="P:cytidine to uridine editing"/>
    <property type="evidence" value="ECO:0007669"/>
    <property type="project" value="TreeGrafter"/>
</dbReference>
<evidence type="ECO:0000256" key="1">
    <source>
        <dbReference type="ARBA" id="ARBA00001947"/>
    </source>
</evidence>
<dbReference type="EC" id="3.5.4.38" evidence="16"/>
<keyword evidence="13" id="KW-0391">Immunity</keyword>
<keyword evidence="7" id="KW-0597">Phosphoprotein</keyword>
<evidence type="ECO:0000313" key="20">
    <source>
        <dbReference type="EMBL" id="ASK05253.1"/>
    </source>
</evidence>
<evidence type="ECO:0000256" key="9">
    <source>
        <dbReference type="ARBA" id="ARBA00022723"/>
    </source>
</evidence>
<dbReference type="PROSITE" id="PS51747">
    <property type="entry name" value="CYT_DCMP_DEAMINASES_2"/>
    <property type="match status" value="1"/>
</dbReference>
<keyword evidence="10" id="KW-0677">Repeat</keyword>
<dbReference type="InterPro" id="IPR016192">
    <property type="entry name" value="APOBEC/CMP_deaminase_Zn-bd"/>
</dbReference>
<dbReference type="SUPFAM" id="SSF53927">
    <property type="entry name" value="Cytidine deaminase-like"/>
    <property type="match status" value="1"/>
</dbReference>
<evidence type="ECO:0000256" key="8">
    <source>
        <dbReference type="ARBA" id="ARBA00022588"/>
    </source>
</evidence>
<dbReference type="InterPro" id="IPR016193">
    <property type="entry name" value="Cytidine_deaminase-like"/>
</dbReference>
<keyword evidence="9" id="KW-0479">Metal-binding</keyword>
<evidence type="ECO:0000256" key="2">
    <source>
        <dbReference type="ARBA" id="ARBA00004123"/>
    </source>
</evidence>
<evidence type="ECO:0000256" key="17">
    <source>
        <dbReference type="ARBA" id="ARBA00032972"/>
    </source>
</evidence>
<evidence type="ECO:0000256" key="10">
    <source>
        <dbReference type="ARBA" id="ARBA00022737"/>
    </source>
</evidence>
<dbReference type="InterPro" id="IPR050610">
    <property type="entry name" value="APOBEC_Cyt_Deaminase"/>
</dbReference>
<keyword evidence="8" id="KW-0399">Innate immunity</keyword>
<evidence type="ECO:0000256" key="6">
    <source>
        <dbReference type="ARBA" id="ARBA00022490"/>
    </source>
</evidence>
<feature type="domain" description="CMP/dCMP-type deaminase" evidence="19">
    <location>
        <begin position="27"/>
        <end position="147"/>
    </location>
</feature>
<dbReference type="PANTHER" id="PTHR13857">
    <property type="entry name" value="MRNA EDITING ENZYME"/>
    <property type="match status" value="1"/>
</dbReference>
<dbReference type="GO" id="GO:0005634">
    <property type="term" value="C:nucleus"/>
    <property type="evidence" value="ECO:0007669"/>
    <property type="project" value="UniProtKB-SubCell"/>
</dbReference>
<keyword evidence="6" id="KW-0963">Cytoplasm</keyword>
<evidence type="ECO:0000256" key="14">
    <source>
        <dbReference type="ARBA" id="ARBA00023118"/>
    </source>
</evidence>
<accession>A0A2R2X2H0</accession>
<dbReference type="InterPro" id="IPR002125">
    <property type="entry name" value="CMP_dCMP_dom"/>
</dbReference>
<dbReference type="GO" id="GO:0070383">
    <property type="term" value="P:DNA cytosine deamination"/>
    <property type="evidence" value="ECO:0007669"/>
    <property type="project" value="TreeGrafter"/>
</dbReference>
<dbReference type="CDD" id="cd01283">
    <property type="entry name" value="cytidine_deaminase"/>
    <property type="match status" value="1"/>
</dbReference>
<comment type="cofactor">
    <cofactor evidence="1">
        <name>Zn(2+)</name>
        <dbReference type="ChEBI" id="CHEBI:29105"/>
    </cofactor>
</comment>
<proteinExistence type="inferred from homology"/>
<dbReference type="EMBL" id="KX241572">
    <property type="protein sequence ID" value="ASK05253.1"/>
    <property type="molecule type" value="Genomic_DNA"/>
</dbReference>
<name>A0A2R2X2H0_PTEVA</name>
<dbReference type="GO" id="GO:0003723">
    <property type="term" value="F:RNA binding"/>
    <property type="evidence" value="ECO:0007669"/>
    <property type="project" value="TreeGrafter"/>
</dbReference>
<dbReference type="PROSITE" id="PS00903">
    <property type="entry name" value="CYT_DCMP_DEAMINASES_1"/>
    <property type="match status" value="1"/>
</dbReference>
<reference evidence="20" key="1">
    <citation type="journal article" date="2018" name="Mol. Biol. Evol.">
        <title>Differential evolution of antiretroviral restriction factors in pteropid bats as revealed by APOBEC3 gene complexity.</title>
        <authorList>
            <person name="Hayward J.A."/>
            <person name="Tachedjian M."/>
            <person name="Cui J."/>
            <person name="Cheng A.Z."/>
            <person name="Johnson A."/>
            <person name="Baker M."/>
            <person name="Harris R.S."/>
            <person name="Wang L.F."/>
            <person name="Tachedjian G."/>
        </authorList>
    </citation>
    <scope>NUCLEOTIDE SEQUENCE</scope>
</reference>
<evidence type="ECO:0000256" key="13">
    <source>
        <dbReference type="ARBA" id="ARBA00022859"/>
    </source>
</evidence>
<dbReference type="PANTHER" id="PTHR13857:SF20">
    <property type="entry name" value="DNA DC-DU-EDITING ENZYME APOBEC-3G"/>
    <property type="match status" value="1"/>
</dbReference>
<dbReference type="GO" id="GO:0051607">
    <property type="term" value="P:defense response to virus"/>
    <property type="evidence" value="ECO:0007669"/>
    <property type="project" value="UniProtKB-KW"/>
</dbReference>
<keyword evidence="11" id="KW-0378">Hydrolase</keyword>
<evidence type="ECO:0000256" key="5">
    <source>
        <dbReference type="ARBA" id="ARBA00020239"/>
    </source>
</evidence>